<evidence type="ECO:0000313" key="2">
    <source>
        <dbReference type="Proteomes" id="UP001497516"/>
    </source>
</evidence>
<accession>A0AAV2DFS7</accession>
<evidence type="ECO:0000313" key="1">
    <source>
        <dbReference type="EMBL" id="CAL1372004.1"/>
    </source>
</evidence>
<gene>
    <name evidence="1" type="ORF">LTRI10_LOCUS14037</name>
</gene>
<dbReference type="AlphaFoldDB" id="A0AAV2DFS7"/>
<sequence>MDSFNKLISNVLSRRLRVVIPYLVSHNQQASVMRRHIGDAAITVFELVDSCRKSGLMFKMDIDKAFDKVNWNSSF</sequence>
<organism evidence="1 2">
    <name type="scientific">Linum trigynum</name>
    <dbReference type="NCBI Taxonomy" id="586398"/>
    <lineage>
        <taxon>Eukaryota</taxon>
        <taxon>Viridiplantae</taxon>
        <taxon>Streptophyta</taxon>
        <taxon>Embryophyta</taxon>
        <taxon>Tracheophyta</taxon>
        <taxon>Spermatophyta</taxon>
        <taxon>Magnoliopsida</taxon>
        <taxon>eudicotyledons</taxon>
        <taxon>Gunneridae</taxon>
        <taxon>Pentapetalae</taxon>
        <taxon>rosids</taxon>
        <taxon>fabids</taxon>
        <taxon>Malpighiales</taxon>
        <taxon>Linaceae</taxon>
        <taxon>Linum</taxon>
    </lineage>
</organism>
<dbReference type="Proteomes" id="UP001497516">
    <property type="component" value="Chromosome 2"/>
</dbReference>
<protein>
    <recommendedName>
        <fullName evidence="3">Reverse transcriptase domain-containing protein</fullName>
    </recommendedName>
</protein>
<reference evidence="1 2" key="1">
    <citation type="submission" date="2024-04" db="EMBL/GenBank/DDBJ databases">
        <authorList>
            <person name="Fracassetti M."/>
        </authorList>
    </citation>
    <scope>NUCLEOTIDE SEQUENCE [LARGE SCALE GENOMIC DNA]</scope>
</reference>
<proteinExistence type="predicted"/>
<keyword evidence="2" id="KW-1185">Reference proteome</keyword>
<dbReference type="EMBL" id="OZ034815">
    <property type="protein sequence ID" value="CAL1372004.1"/>
    <property type="molecule type" value="Genomic_DNA"/>
</dbReference>
<name>A0AAV2DFS7_9ROSI</name>
<evidence type="ECO:0008006" key="3">
    <source>
        <dbReference type="Google" id="ProtNLM"/>
    </source>
</evidence>